<evidence type="ECO:0000259" key="3">
    <source>
        <dbReference type="Pfam" id="PF19327"/>
    </source>
</evidence>
<organism evidence="4 5">
    <name type="scientific">Trichoderma parareesei</name>
    <name type="common">Filamentous fungus</name>
    <dbReference type="NCBI Taxonomy" id="858221"/>
    <lineage>
        <taxon>Eukaryota</taxon>
        <taxon>Fungi</taxon>
        <taxon>Dikarya</taxon>
        <taxon>Ascomycota</taxon>
        <taxon>Pezizomycotina</taxon>
        <taxon>Sordariomycetes</taxon>
        <taxon>Hypocreomycetidae</taxon>
        <taxon>Hypocreales</taxon>
        <taxon>Hypocreaceae</taxon>
        <taxon>Trichoderma</taxon>
    </lineage>
</organism>
<evidence type="ECO:0000313" key="4">
    <source>
        <dbReference type="EMBL" id="OTA02686.1"/>
    </source>
</evidence>
<evidence type="ECO:0000313" key="5">
    <source>
        <dbReference type="Proteomes" id="UP000219286"/>
    </source>
</evidence>
<dbReference type="GO" id="GO:0009117">
    <property type="term" value="P:nucleotide metabolic process"/>
    <property type="evidence" value="ECO:0007669"/>
    <property type="project" value="InterPro"/>
</dbReference>
<dbReference type="InterPro" id="IPR045759">
    <property type="entry name" value="Ap4A_phos1/2_N"/>
</dbReference>
<dbReference type="InterPro" id="IPR036265">
    <property type="entry name" value="HIT-like_sf"/>
</dbReference>
<dbReference type="Pfam" id="PF19327">
    <property type="entry name" value="Ap4A_phos_N"/>
    <property type="match status" value="2"/>
</dbReference>
<proteinExistence type="predicted"/>
<dbReference type="PANTHER" id="PTHR38420:SF3">
    <property type="entry name" value="5',5'''-P-1,P-4-TETRAPHOSPHATE PHOSPHORYLASE 2"/>
    <property type="match status" value="1"/>
</dbReference>
<comment type="caution">
    <text evidence="4">The sequence shown here is derived from an EMBL/GenBank/DDBJ whole genome shotgun (WGS) entry which is preliminary data.</text>
</comment>
<keyword evidence="4" id="KW-0548">Nucleotidyltransferase</keyword>
<dbReference type="Gene3D" id="3.30.428.70">
    <property type="match status" value="1"/>
</dbReference>
<keyword evidence="5" id="KW-1185">Reference proteome</keyword>
<feature type="domain" description="Ap4A phosphorylase 1/2 N-terminal" evidence="3">
    <location>
        <begin position="5"/>
        <end position="132"/>
    </location>
</feature>
<dbReference type="GO" id="GO:0003877">
    <property type="term" value="F:ATP:ADP adenylyltransferase activity"/>
    <property type="evidence" value="ECO:0007669"/>
    <property type="project" value="InterPro"/>
</dbReference>
<keyword evidence="4" id="KW-0808">Transferase</keyword>
<dbReference type="GO" id="GO:0005524">
    <property type="term" value="F:ATP binding"/>
    <property type="evidence" value="ECO:0007669"/>
    <property type="project" value="InterPro"/>
</dbReference>
<feature type="domain" description="Ap4A phosphorylase 1/2 N-terminal" evidence="3">
    <location>
        <begin position="163"/>
        <end position="196"/>
    </location>
</feature>
<name>A0A2H2ZKP6_TRIPA</name>
<dbReference type="AlphaFoldDB" id="A0A2H2ZKP6"/>
<sequence length="359" mass="39224">MSLLKAPSNLPELVKTTFSRALAANELHYFPTQVTILHINSIPFQLRFSPALANKPKGPPPDPAHPRKPFDPFANPPASLFITDLGPQHYLVLNKFAVVPEHFILATKEFKLQTHLLEESDLQATLACIDAYEQAKQQQQTAPNGEPVDASCLNDTRGGKAAQEDGLFAFFNGGDHSGASQPHRHIQLLPISCMRDGLETSSSWEVLAQQADSLDKTPFVAFSEPISIDTSPENLHAAYLRLYRKACQAVAQHTHARSTAPTDDEVPSTGEAKISYNMAMTRDRLVICPRLSDGCEIRDVETSSPIGFLALNGTVLAGTALVKSEAEWEALKKNSDQLLAVLKSIGVPREEVQGESNKL</sequence>
<dbReference type="OrthoDB" id="10267950at2759"/>
<dbReference type="Pfam" id="PF09830">
    <property type="entry name" value="ATP_transf"/>
    <property type="match status" value="1"/>
</dbReference>
<dbReference type="InterPro" id="IPR019200">
    <property type="entry name" value="ATP_adenylylTrfase_C"/>
</dbReference>
<dbReference type="Proteomes" id="UP000219286">
    <property type="component" value="Unassembled WGS sequence"/>
</dbReference>
<dbReference type="PANTHER" id="PTHR38420">
    <property type="entry name" value="AP-4-A PHOSPHORYLASE II"/>
    <property type="match status" value="1"/>
</dbReference>
<feature type="domain" description="ATP adenylyltransferase C-terminal" evidence="2">
    <location>
        <begin position="216"/>
        <end position="348"/>
    </location>
</feature>
<reference evidence="4 5" key="1">
    <citation type="journal article" date="2015" name="Genome Announc.">
        <title>Genome sequence and annotation of Trichoderma parareesei, the ancestor of the cellulase producer Trichoderma reesei.</title>
        <authorList>
            <person name="Yang D."/>
            <person name="Pomraning K."/>
            <person name="Kopchinskiy A."/>
            <person name="Karimi Aghcheh R."/>
            <person name="Atanasova L."/>
            <person name="Chenthamara K."/>
            <person name="Baker S.E."/>
            <person name="Zhang R."/>
            <person name="Shen Q."/>
            <person name="Freitag M."/>
            <person name="Kubicek C.P."/>
            <person name="Druzhinina I.S."/>
        </authorList>
    </citation>
    <scope>NUCLEOTIDE SEQUENCE [LARGE SCALE GENOMIC DNA]</scope>
    <source>
        <strain evidence="4 5">CBS 125925</strain>
    </source>
</reference>
<gene>
    <name evidence="4" type="ORF">A9Z42_0030680</name>
</gene>
<evidence type="ECO:0000256" key="1">
    <source>
        <dbReference type="SAM" id="MobiDB-lite"/>
    </source>
</evidence>
<feature type="region of interest" description="Disordered" evidence="1">
    <location>
        <begin position="52"/>
        <end position="71"/>
    </location>
</feature>
<accession>A0A2H2ZKP6</accession>
<dbReference type="InterPro" id="IPR009163">
    <property type="entry name" value="Ap4A_phos1/2"/>
</dbReference>
<dbReference type="SUPFAM" id="SSF54197">
    <property type="entry name" value="HIT-like"/>
    <property type="match status" value="1"/>
</dbReference>
<dbReference type="InterPro" id="IPR043171">
    <property type="entry name" value="Ap4A_phos1/2-like"/>
</dbReference>
<dbReference type="EMBL" id="LFMI01000354">
    <property type="protein sequence ID" value="OTA02686.1"/>
    <property type="molecule type" value="Genomic_DNA"/>
</dbReference>
<evidence type="ECO:0000259" key="2">
    <source>
        <dbReference type="Pfam" id="PF09830"/>
    </source>
</evidence>
<protein>
    <submittedName>
        <fullName evidence="4">ATP adenylyltransferase, putative</fullName>
    </submittedName>
</protein>